<dbReference type="AlphaFoldDB" id="A0A3P8Z544"/>
<dbReference type="Bgee" id="ENSELUG00000022425">
    <property type="expression patterns" value="Expressed in pharyngeal gill and 9 other cell types or tissues"/>
</dbReference>
<dbReference type="Ensembl" id="ENSELUT00000042627.3">
    <property type="protein sequence ID" value="ENSELUP00000023312.3"/>
    <property type="gene ID" value="ENSELUG00000022425.3"/>
</dbReference>
<evidence type="ECO:0000256" key="1">
    <source>
        <dbReference type="ARBA" id="ARBA00009024"/>
    </source>
</evidence>
<reference evidence="2" key="2">
    <citation type="submission" date="2020-02" db="EMBL/GenBank/DDBJ databases">
        <title>Esox lucius (northern pike) genome, fEsoLuc1, primary haplotype.</title>
        <authorList>
            <person name="Myers G."/>
            <person name="Karagic N."/>
            <person name="Meyer A."/>
            <person name="Pippel M."/>
            <person name="Reichard M."/>
            <person name="Winkler S."/>
            <person name="Tracey A."/>
            <person name="Sims Y."/>
            <person name="Howe K."/>
            <person name="Rhie A."/>
            <person name="Formenti G."/>
            <person name="Durbin R."/>
            <person name="Fedrigo O."/>
            <person name="Jarvis E.D."/>
        </authorList>
    </citation>
    <scope>NUCLEOTIDE SEQUENCE [LARGE SCALE GENOMIC DNA]</scope>
</reference>
<evidence type="ECO:0000313" key="2">
    <source>
        <dbReference type="Ensembl" id="ENSELUP00000023312.3"/>
    </source>
</evidence>
<keyword evidence="3" id="KW-1185">Reference proteome</keyword>
<sequence>YYNTLNIQPGMFQSPTDQKTTWSSGICDCCEDIQICCFGFWCPCCLLCQISSDFGECFCLGLLDMFSGCIPSTSLALRSTMRERFRIQGSMCSDCAVVTFCTLCSWCQMAREMKVRRRPRVFANPMAYTTTPPTGLYPPAVDVEYQPRQGNQLYDSGHYRQPMKSGAVHGKDVKLVMGI</sequence>
<protein>
    <recommendedName>
        <fullName evidence="4">Plac8 onzin related protein 6</fullName>
    </recommendedName>
</protein>
<dbReference type="Proteomes" id="UP000265140">
    <property type="component" value="Chromosome 24"/>
</dbReference>
<evidence type="ECO:0008006" key="4">
    <source>
        <dbReference type="Google" id="ProtNLM"/>
    </source>
</evidence>
<dbReference type="PANTHER" id="PTHR15907">
    <property type="entry name" value="DUF614 FAMILY PROTEIN-RELATED"/>
    <property type="match status" value="1"/>
</dbReference>
<comment type="similarity">
    <text evidence="1">Belongs to the cornifelin family.</text>
</comment>
<dbReference type="Pfam" id="PF04749">
    <property type="entry name" value="PLAC8"/>
    <property type="match status" value="1"/>
</dbReference>
<dbReference type="NCBIfam" id="TIGR01571">
    <property type="entry name" value="A_thal_Cys_rich"/>
    <property type="match status" value="1"/>
</dbReference>
<proteinExistence type="inferred from homology"/>
<reference evidence="2" key="4">
    <citation type="submission" date="2025-09" db="UniProtKB">
        <authorList>
            <consortium name="Ensembl"/>
        </authorList>
    </citation>
    <scope>IDENTIFICATION</scope>
</reference>
<dbReference type="GeneTree" id="ENSGT00940000163927"/>
<organism evidence="2 3">
    <name type="scientific">Esox lucius</name>
    <name type="common">Northern pike</name>
    <dbReference type="NCBI Taxonomy" id="8010"/>
    <lineage>
        <taxon>Eukaryota</taxon>
        <taxon>Metazoa</taxon>
        <taxon>Chordata</taxon>
        <taxon>Craniata</taxon>
        <taxon>Vertebrata</taxon>
        <taxon>Euteleostomi</taxon>
        <taxon>Actinopterygii</taxon>
        <taxon>Neopterygii</taxon>
        <taxon>Teleostei</taxon>
        <taxon>Protacanthopterygii</taxon>
        <taxon>Esociformes</taxon>
        <taxon>Esocidae</taxon>
        <taxon>Esox</taxon>
    </lineage>
</organism>
<dbReference type="InterPro" id="IPR006461">
    <property type="entry name" value="PLAC_motif_containing"/>
</dbReference>
<evidence type="ECO:0000313" key="3">
    <source>
        <dbReference type="Proteomes" id="UP000265140"/>
    </source>
</evidence>
<accession>A0A3P8Z544</accession>
<reference evidence="2" key="3">
    <citation type="submission" date="2025-08" db="UniProtKB">
        <authorList>
            <consortium name="Ensembl"/>
        </authorList>
    </citation>
    <scope>IDENTIFICATION</scope>
</reference>
<reference evidence="3" key="1">
    <citation type="journal article" date="2014" name="PLoS ONE">
        <title>The genome and linkage map of the northern pike (Esox lucius): conserved synteny revealed between the salmonid sister group and the Neoteleostei.</title>
        <authorList>
            <person name="Rondeau E.B."/>
            <person name="Minkley D.R."/>
            <person name="Leong J.S."/>
            <person name="Messmer A.M."/>
            <person name="Jantzen J.R."/>
            <person name="von Schalburg K.R."/>
            <person name="Lemon C."/>
            <person name="Bird N.H."/>
            <person name="Koop B.F."/>
        </authorList>
    </citation>
    <scope>NUCLEOTIDE SEQUENCE</scope>
</reference>
<name>A0A3P8Z544_ESOLU</name>